<evidence type="ECO:0000313" key="1">
    <source>
        <dbReference type="EMBL" id="KAF2885391.1"/>
    </source>
</evidence>
<dbReference type="OrthoDB" id="6766065at2759"/>
<reference evidence="1" key="1">
    <citation type="submission" date="2019-08" db="EMBL/GenBank/DDBJ databases">
        <title>The genome of the North American firefly Photinus pyralis.</title>
        <authorList>
            <consortium name="Photinus pyralis genome working group"/>
            <person name="Fallon T.R."/>
            <person name="Sander Lower S.E."/>
            <person name="Weng J.-K."/>
        </authorList>
    </citation>
    <scope>NUCLEOTIDE SEQUENCE</scope>
    <source>
        <strain evidence="1">TRF0915ILg1</strain>
        <tissue evidence="1">Whole body</tissue>
    </source>
</reference>
<name>A0A8K0G489_IGNLU</name>
<dbReference type="EMBL" id="VTPC01089961">
    <property type="protein sequence ID" value="KAF2885391.1"/>
    <property type="molecule type" value="Genomic_DNA"/>
</dbReference>
<accession>A0A8K0G489</accession>
<dbReference type="Proteomes" id="UP000801492">
    <property type="component" value="Unassembled WGS sequence"/>
</dbReference>
<proteinExistence type="predicted"/>
<protein>
    <submittedName>
        <fullName evidence="1">Uncharacterized protein</fullName>
    </submittedName>
</protein>
<organism evidence="1 2">
    <name type="scientific">Ignelater luminosus</name>
    <name type="common">Cucubano</name>
    <name type="synonym">Pyrophorus luminosus</name>
    <dbReference type="NCBI Taxonomy" id="2038154"/>
    <lineage>
        <taxon>Eukaryota</taxon>
        <taxon>Metazoa</taxon>
        <taxon>Ecdysozoa</taxon>
        <taxon>Arthropoda</taxon>
        <taxon>Hexapoda</taxon>
        <taxon>Insecta</taxon>
        <taxon>Pterygota</taxon>
        <taxon>Neoptera</taxon>
        <taxon>Endopterygota</taxon>
        <taxon>Coleoptera</taxon>
        <taxon>Polyphaga</taxon>
        <taxon>Elateriformia</taxon>
        <taxon>Elateroidea</taxon>
        <taxon>Elateridae</taxon>
        <taxon>Agrypninae</taxon>
        <taxon>Pyrophorini</taxon>
        <taxon>Ignelater</taxon>
    </lineage>
</organism>
<keyword evidence="2" id="KW-1185">Reference proteome</keyword>
<sequence length="87" mass="9828">MQWSDKVNHIAAVALHSRRKPTKLHPFPKTSRGLSSAILHHSIRPKSDFISTEDWPSGSLDLNPLDYKLWSVLEDIDATKDTPTLNP</sequence>
<gene>
    <name evidence="1" type="ORF">ILUMI_20789</name>
</gene>
<evidence type="ECO:0000313" key="2">
    <source>
        <dbReference type="Proteomes" id="UP000801492"/>
    </source>
</evidence>
<dbReference type="AlphaFoldDB" id="A0A8K0G489"/>
<comment type="caution">
    <text evidence="1">The sequence shown here is derived from an EMBL/GenBank/DDBJ whole genome shotgun (WGS) entry which is preliminary data.</text>
</comment>